<protein>
    <recommendedName>
        <fullName evidence="2">Spindle pole body-associated protein cut12 domain-containing protein</fullName>
    </recommendedName>
</protein>
<feature type="region of interest" description="Disordered" evidence="1">
    <location>
        <begin position="251"/>
        <end position="282"/>
    </location>
</feature>
<comment type="caution">
    <text evidence="3">The sequence shown here is derived from an EMBL/GenBank/DDBJ whole genome shotgun (WGS) entry which is preliminary data.</text>
</comment>
<feature type="compositionally biased region" description="Basic and acidic residues" evidence="1">
    <location>
        <begin position="300"/>
        <end position="312"/>
    </location>
</feature>
<proteinExistence type="predicted"/>
<evidence type="ECO:0000256" key="1">
    <source>
        <dbReference type="SAM" id="MobiDB-lite"/>
    </source>
</evidence>
<accession>A0A0F4GWP2</accession>
<evidence type="ECO:0000313" key="4">
    <source>
        <dbReference type="Proteomes" id="UP000033647"/>
    </source>
</evidence>
<feature type="domain" description="Spindle pole body-associated protein cut12" evidence="2">
    <location>
        <begin position="177"/>
        <end position="292"/>
    </location>
</feature>
<dbReference type="OrthoDB" id="5383703at2759"/>
<feature type="region of interest" description="Disordered" evidence="1">
    <location>
        <begin position="512"/>
        <end position="531"/>
    </location>
</feature>
<dbReference type="STRING" id="1047168.A0A0F4GWP2"/>
<name>A0A0F4GWP2_9PEZI</name>
<evidence type="ECO:0000259" key="2">
    <source>
        <dbReference type="Pfam" id="PF11500"/>
    </source>
</evidence>
<dbReference type="Proteomes" id="UP000033647">
    <property type="component" value="Unassembled WGS sequence"/>
</dbReference>
<dbReference type="InterPro" id="IPR021589">
    <property type="entry name" value="Cut12"/>
</dbReference>
<dbReference type="AlphaFoldDB" id="A0A0F4GWP2"/>
<dbReference type="Pfam" id="PF11500">
    <property type="entry name" value="Cut12"/>
    <property type="match status" value="1"/>
</dbReference>
<dbReference type="EMBL" id="LAFY01000313">
    <property type="protein sequence ID" value="KJY00626.1"/>
    <property type="molecule type" value="Genomic_DNA"/>
</dbReference>
<feature type="compositionally biased region" description="Polar residues" evidence="1">
    <location>
        <begin position="84"/>
        <end position="93"/>
    </location>
</feature>
<feature type="region of interest" description="Disordered" evidence="1">
    <location>
        <begin position="54"/>
        <end position="101"/>
    </location>
</feature>
<organism evidence="3 4">
    <name type="scientific">Zymoseptoria brevis</name>
    <dbReference type="NCBI Taxonomy" id="1047168"/>
    <lineage>
        <taxon>Eukaryota</taxon>
        <taxon>Fungi</taxon>
        <taxon>Dikarya</taxon>
        <taxon>Ascomycota</taxon>
        <taxon>Pezizomycotina</taxon>
        <taxon>Dothideomycetes</taxon>
        <taxon>Dothideomycetidae</taxon>
        <taxon>Mycosphaerellales</taxon>
        <taxon>Mycosphaerellaceae</taxon>
        <taxon>Zymoseptoria</taxon>
    </lineage>
</organism>
<feature type="compositionally biased region" description="Basic and acidic residues" evidence="1">
    <location>
        <begin position="448"/>
        <end position="482"/>
    </location>
</feature>
<feature type="compositionally biased region" description="Polar residues" evidence="1">
    <location>
        <begin position="426"/>
        <end position="437"/>
    </location>
</feature>
<sequence>MYSEHTTMLHWLAGAKVQEVADAGSTTCNAEPPETPAPVFAVRAFKHALFGTPVTVQAKAPRRHSNTENGKPRPNARPSMVRPRSTNDAQTTGRVEEVIDAEPLVSPTKGILMTPGTAAARRKNVSFGDGVVDNQGKRAGKSKSGIPHDCPGKFPSPFVKSTLDEPPSSEKPRGRSKLTAALEQARDESAKRKSGPPIRTNMAKEEADIMQDLSDSHSDSEQRNIKLEYEQYREKTERELRKLVKKQQMAKSFAREKDMKCTEMEDELRQEQEKTKRLENLSAELQDQLKQLKEQLQTAHAEKETAVEELARSKRAFGTSGYRRAEKPEPEALRSRRARDKVEEPQKDALGNNNTSNETPPGPAPAPGRRPRLRDLQTRTTADPKVPSPPASSTLSQSKLDPSPTSPKPTRSTPPVLPPNALGALSINTLPQDTLSVALSMGLQPPSPERETRADSPLRSPKIKDHPLPLPPKDADKDDCVKFEIPTIPDSSPSTWERPNILTGSPVPVRPLAMRLTRRSPPTVAKEDISPATAIKLSKRSDGTGQEDEVKPSAAWARISAPAVERAKSAAVTVTAVEMKGEDKAREERMAIARAKIMARTGARQVSG</sequence>
<feature type="compositionally biased region" description="Polar residues" evidence="1">
    <location>
        <begin position="391"/>
        <end position="400"/>
    </location>
</feature>
<reference evidence="3 4" key="1">
    <citation type="submission" date="2015-03" db="EMBL/GenBank/DDBJ databases">
        <title>RNA-seq based gene annotation and comparative genomics of four Zymoseptoria species reveal species-specific pathogenicity related genes and transposable element activity.</title>
        <authorList>
            <person name="Grandaubert J."/>
            <person name="Bhattacharyya A."/>
            <person name="Stukenbrock E.H."/>
        </authorList>
    </citation>
    <scope>NUCLEOTIDE SEQUENCE [LARGE SCALE GENOMIC DNA]</scope>
    <source>
        <strain evidence="3 4">Zb18110</strain>
    </source>
</reference>
<feature type="compositionally biased region" description="Basic and acidic residues" evidence="1">
    <location>
        <begin position="323"/>
        <end position="347"/>
    </location>
</feature>
<keyword evidence="4" id="KW-1185">Reference proteome</keyword>
<evidence type="ECO:0000313" key="3">
    <source>
        <dbReference type="EMBL" id="KJY00626.1"/>
    </source>
</evidence>
<feature type="compositionally biased region" description="Basic and acidic residues" evidence="1">
    <location>
        <begin position="253"/>
        <end position="279"/>
    </location>
</feature>
<feature type="region of interest" description="Disordered" evidence="1">
    <location>
        <begin position="295"/>
        <end position="507"/>
    </location>
</feature>
<gene>
    <name evidence="3" type="ORF">TI39_contig321g00040</name>
</gene>
<feature type="region of interest" description="Disordered" evidence="1">
    <location>
        <begin position="128"/>
        <end position="201"/>
    </location>
</feature>